<evidence type="ECO:0000313" key="4">
    <source>
        <dbReference type="Proteomes" id="UP001469553"/>
    </source>
</evidence>
<feature type="region of interest" description="Disordered" evidence="2">
    <location>
        <begin position="170"/>
        <end position="224"/>
    </location>
</feature>
<name>A0ABV1A197_9TELE</name>
<sequence length="583" mass="67951">MAAQRKATKQHLNQSEAISAEVLRTDLPTFNGEKLSTLQNNQVSRKTSEGQSVTQTSKTDTQACQTRGRTEKVGNDTEPSVRPRKCSRKRKWIENVPSADDFQKHSNDKISSTFTVSYIPRNIDLSEFDLIQPDGEKPSTSQNYQADRKVRGQWKNVAMTSHLGFNQEYETQTQANGYPRQTQRTGKRFESNSESTVRPRKHYRTKKYNHQTSGGHFQNNSNKRRDNVYKHSTTDQHNTHFSPQYSYNGEEWANSEYYPHENFNPVSITHNQELPQEFQDEMNPLLNENHMLWSILEENNILLKQEKEKRIAAEKAYDTCNEELKLHYEEAKRFLEFIDKQGEAEEATQEELENLNTENKELLSRLAFFENQRGAEAEIQLELENLKKEKKELLGRLAFFENQREGKAEIQLELKNLKKEKKELLGRLAFFENQREGKAEIQLELENLKKQNKQLLGRVAFFENQREGKAEIQLELKNLKKENKELLRKLGEQQLKTAKMKKHVDSALSSTNQLLAVAQSEQQKRIEAEIKCNNLFEQLKHYQDQQVCEDSEQIHTSLLVCDPEISENAFKINNEESDSESET</sequence>
<feature type="compositionally biased region" description="Polar residues" evidence="2">
    <location>
        <begin position="35"/>
        <end position="67"/>
    </location>
</feature>
<feature type="compositionally biased region" description="Polar residues" evidence="2">
    <location>
        <begin position="170"/>
        <end position="184"/>
    </location>
</feature>
<keyword evidence="4" id="KW-1185">Reference proteome</keyword>
<evidence type="ECO:0000256" key="1">
    <source>
        <dbReference type="SAM" id="Coils"/>
    </source>
</evidence>
<feature type="coiled-coil region" evidence="1">
    <location>
        <begin position="303"/>
        <end position="496"/>
    </location>
</feature>
<feature type="compositionally biased region" description="Basic residues" evidence="2">
    <location>
        <begin position="198"/>
        <end position="209"/>
    </location>
</feature>
<feature type="compositionally biased region" description="Basic and acidic residues" evidence="2">
    <location>
        <begin position="68"/>
        <end position="81"/>
    </location>
</feature>
<protein>
    <submittedName>
        <fullName evidence="3">Uncharacterized protein</fullName>
    </submittedName>
</protein>
<reference evidence="3 4" key="1">
    <citation type="submission" date="2021-06" db="EMBL/GenBank/DDBJ databases">
        <authorList>
            <person name="Palmer J.M."/>
        </authorList>
    </citation>
    <scope>NUCLEOTIDE SEQUENCE [LARGE SCALE GENOMIC DNA]</scope>
    <source>
        <strain evidence="3 4">AS_MEX2019</strain>
        <tissue evidence="3">Muscle</tissue>
    </source>
</reference>
<feature type="region of interest" description="Disordered" evidence="2">
    <location>
        <begin position="35"/>
        <end position="86"/>
    </location>
</feature>
<evidence type="ECO:0000313" key="3">
    <source>
        <dbReference type="EMBL" id="MEQ2312071.1"/>
    </source>
</evidence>
<organism evidence="3 4">
    <name type="scientific">Ameca splendens</name>
    <dbReference type="NCBI Taxonomy" id="208324"/>
    <lineage>
        <taxon>Eukaryota</taxon>
        <taxon>Metazoa</taxon>
        <taxon>Chordata</taxon>
        <taxon>Craniata</taxon>
        <taxon>Vertebrata</taxon>
        <taxon>Euteleostomi</taxon>
        <taxon>Actinopterygii</taxon>
        <taxon>Neopterygii</taxon>
        <taxon>Teleostei</taxon>
        <taxon>Neoteleostei</taxon>
        <taxon>Acanthomorphata</taxon>
        <taxon>Ovalentaria</taxon>
        <taxon>Atherinomorphae</taxon>
        <taxon>Cyprinodontiformes</taxon>
        <taxon>Goodeidae</taxon>
        <taxon>Ameca</taxon>
    </lineage>
</organism>
<proteinExistence type="predicted"/>
<feature type="compositionally biased region" description="Polar residues" evidence="2">
    <location>
        <begin position="210"/>
        <end position="221"/>
    </location>
</feature>
<gene>
    <name evidence="3" type="ORF">AMECASPLE_027236</name>
</gene>
<dbReference type="EMBL" id="JAHRIP010078099">
    <property type="protein sequence ID" value="MEQ2312071.1"/>
    <property type="molecule type" value="Genomic_DNA"/>
</dbReference>
<keyword evidence="1" id="KW-0175">Coiled coil</keyword>
<dbReference type="Proteomes" id="UP001469553">
    <property type="component" value="Unassembled WGS sequence"/>
</dbReference>
<feature type="non-terminal residue" evidence="3">
    <location>
        <position position="583"/>
    </location>
</feature>
<evidence type="ECO:0000256" key="2">
    <source>
        <dbReference type="SAM" id="MobiDB-lite"/>
    </source>
</evidence>
<accession>A0ABV1A197</accession>
<comment type="caution">
    <text evidence="3">The sequence shown here is derived from an EMBL/GenBank/DDBJ whole genome shotgun (WGS) entry which is preliminary data.</text>
</comment>